<dbReference type="SUPFAM" id="SSF52172">
    <property type="entry name" value="CheY-like"/>
    <property type="match status" value="1"/>
</dbReference>
<dbReference type="InterPro" id="IPR036097">
    <property type="entry name" value="HisK_dim/P_sf"/>
</dbReference>
<dbReference type="EC" id="2.7.13.3" evidence="2"/>
<dbReference type="RefSeq" id="WP_282219262.1">
    <property type="nucleotide sequence ID" value="NZ_CP118246.1"/>
</dbReference>
<evidence type="ECO:0000313" key="14">
    <source>
        <dbReference type="Proteomes" id="UP001220530"/>
    </source>
</evidence>
<feature type="modified residue" description="4-aspartylphosphate" evidence="9">
    <location>
        <position position="484"/>
    </location>
</feature>
<dbReference type="PROSITE" id="PS50109">
    <property type="entry name" value="HIS_KIN"/>
    <property type="match status" value="1"/>
</dbReference>
<comment type="catalytic activity">
    <reaction evidence="1">
        <text>ATP + protein L-histidine = ADP + protein N-phospho-L-histidine.</text>
        <dbReference type="EC" id="2.7.13.3"/>
    </reaction>
</comment>
<evidence type="ECO:0000259" key="11">
    <source>
        <dbReference type="PROSITE" id="PS50110"/>
    </source>
</evidence>
<dbReference type="SUPFAM" id="SSF47384">
    <property type="entry name" value="Homodimeric domain of signal transducing histidine kinase"/>
    <property type="match status" value="1"/>
</dbReference>
<evidence type="ECO:0000256" key="2">
    <source>
        <dbReference type="ARBA" id="ARBA00012438"/>
    </source>
</evidence>
<dbReference type="CDD" id="cd00082">
    <property type="entry name" value="HisKA"/>
    <property type="match status" value="1"/>
</dbReference>
<dbReference type="SUPFAM" id="SSF55785">
    <property type="entry name" value="PYP-like sensor domain (PAS domain)"/>
    <property type="match status" value="1"/>
</dbReference>
<keyword evidence="3 9" id="KW-0597">Phosphoprotein</keyword>
<evidence type="ECO:0000256" key="5">
    <source>
        <dbReference type="ARBA" id="ARBA00022741"/>
    </source>
</evidence>
<dbReference type="SMART" id="SM00388">
    <property type="entry name" value="HisKA"/>
    <property type="match status" value="1"/>
</dbReference>
<dbReference type="Pfam" id="PF00512">
    <property type="entry name" value="HisKA"/>
    <property type="match status" value="1"/>
</dbReference>
<evidence type="ECO:0000256" key="6">
    <source>
        <dbReference type="ARBA" id="ARBA00022777"/>
    </source>
</evidence>
<dbReference type="PRINTS" id="PR00344">
    <property type="entry name" value="BCTRLSENSOR"/>
</dbReference>
<dbReference type="Gene3D" id="3.30.565.10">
    <property type="entry name" value="Histidine kinase-like ATPase, C-terminal domain"/>
    <property type="match status" value="1"/>
</dbReference>
<dbReference type="InterPro" id="IPR004358">
    <property type="entry name" value="Sig_transdc_His_kin-like_C"/>
</dbReference>
<keyword evidence="8" id="KW-0902">Two-component regulatory system</keyword>
<gene>
    <name evidence="13" type="ORF">PSQ19_01120</name>
</gene>
<keyword evidence="4" id="KW-0808">Transferase</keyword>
<dbReference type="Pfam" id="PF02518">
    <property type="entry name" value="HATPase_c"/>
    <property type="match status" value="1"/>
</dbReference>
<reference evidence="13 14" key="1">
    <citation type="submission" date="2023-02" db="EMBL/GenBank/DDBJ databases">
        <title>Devosia algicola sp. nov., isolated from the phycosphere of marine algae.</title>
        <authorList>
            <person name="Kim J.M."/>
            <person name="Lee J.K."/>
            <person name="Choi B.J."/>
            <person name="Bayburt H."/>
            <person name="Jeon C.O."/>
        </authorList>
    </citation>
    <scope>NUCLEOTIDE SEQUENCE [LARGE SCALE GENOMIC DNA]</scope>
    <source>
        <strain evidence="13 14">G20-9</strain>
    </source>
</reference>
<dbReference type="Gene3D" id="3.30.450.20">
    <property type="entry name" value="PAS domain"/>
    <property type="match status" value="1"/>
</dbReference>
<dbReference type="NCBIfam" id="TIGR00229">
    <property type="entry name" value="sensory_box"/>
    <property type="match status" value="1"/>
</dbReference>
<dbReference type="SMART" id="SM00091">
    <property type="entry name" value="PAS"/>
    <property type="match status" value="1"/>
</dbReference>
<evidence type="ECO:0000256" key="9">
    <source>
        <dbReference type="PROSITE-ProRule" id="PRU00169"/>
    </source>
</evidence>
<evidence type="ECO:0000313" key="13">
    <source>
        <dbReference type="EMBL" id="WDR02860.1"/>
    </source>
</evidence>
<feature type="domain" description="Response regulatory" evidence="11">
    <location>
        <begin position="434"/>
        <end position="550"/>
    </location>
</feature>
<dbReference type="EMBL" id="CP118246">
    <property type="protein sequence ID" value="WDR02860.1"/>
    <property type="molecule type" value="Genomic_DNA"/>
</dbReference>
<evidence type="ECO:0000259" key="10">
    <source>
        <dbReference type="PROSITE" id="PS50109"/>
    </source>
</evidence>
<dbReference type="Gene3D" id="3.40.50.2300">
    <property type="match status" value="1"/>
</dbReference>
<dbReference type="InterPro" id="IPR003661">
    <property type="entry name" value="HisK_dim/P_dom"/>
</dbReference>
<dbReference type="InterPro" id="IPR011006">
    <property type="entry name" value="CheY-like_superfamily"/>
</dbReference>
<keyword evidence="14" id="KW-1185">Reference proteome</keyword>
<dbReference type="PANTHER" id="PTHR43065">
    <property type="entry name" value="SENSOR HISTIDINE KINASE"/>
    <property type="match status" value="1"/>
</dbReference>
<dbReference type="SMART" id="SM00448">
    <property type="entry name" value="REC"/>
    <property type="match status" value="1"/>
</dbReference>
<dbReference type="Pfam" id="PF00072">
    <property type="entry name" value="Response_reg"/>
    <property type="match status" value="1"/>
</dbReference>
<dbReference type="InterPro" id="IPR001789">
    <property type="entry name" value="Sig_transdc_resp-reg_receiver"/>
</dbReference>
<dbReference type="Gene3D" id="1.10.287.130">
    <property type="match status" value="1"/>
</dbReference>
<evidence type="ECO:0000256" key="1">
    <source>
        <dbReference type="ARBA" id="ARBA00000085"/>
    </source>
</evidence>
<sequence>MPTNFFRRNLIRQVPQNLKQSRARTRVPSKIRVVETLTNQTSASPFLRGQAEKLQAILESAVDAIITIDSKGAINSVNPAAARLFGYDQAAFIGRNVHFLMPEPYHSEHDSYIANYIATGNRKIIGKGREVTGRRSDGTLFPMHLAVSEFAMDGQVHFTGIIHDLSAHKATEIALHQAQKMESMGQLTGGIAHDFNNLLTVIIGNLEMLEGKLTTPLQHELAAEALEAADLGARLTARLLAFARRSHLEPEVVNLNSFVVGLTEMLHRTLGATIYLSNTLSPNLWSARVDPSQVESAIVNLAVNSRDAMPDGGRLLVETANVRVDEAMSMNLDGLPQGDYVRLTVSDTGTGMSHETRDKAFEPFFTTKEQGRGTGLGLSMIYGFAKQSGGHASIQSEPGNGTTVNIFLPRYQQRAADTGMSNTPERATPGRGQVILAVEDDPRVRKLTVSRLTQLGYRVLEAASGADALILLETEPHIDLVFTDLVMPGGISGYELSANVRANYPGVRMLLTSGFADVLAHGDLLAAEQLKVLRKPYRQAELAAAIGNAMAP</sequence>
<proteinExistence type="predicted"/>
<dbReference type="PROSITE" id="PS50112">
    <property type="entry name" value="PAS"/>
    <property type="match status" value="1"/>
</dbReference>
<dbReference type="PANTHER" id="PTHR43065:SF49">
    <property type="entry name" value="HISTIDINE KINASE"/>
    <property type="match status" value="1"/>
</dbReference>
<protein>
    <recommendedName>
        <fullName evidence="2">histidine kinase</fullName>
        <ecNumber evidence="2">2.7.13.3</ecNumber>
    </recommendedName>
</protein>
<evidence type="ECO:0000256" key="7">
    <source>
        <dbReference type="ARBA" id="ARBA00022840"/>
    </source>
</evidence>
<dbReference type="InterPro" id="IPR035965">
    <property type="entry name" value="PAS-like_dom_sf"/>
</dbReference>
<dbReference type="InterPro" id="IPR036890">
    <property type="entry name" value="HATPase_C_sf"/>
</dbReference>
<name>A0ABY7YP66_9HYPH</name>
<accession>A0ABY7YP66</accession>
<dbReference type="SUPFAM" id="SSF55874">
    <property type="entry name" value="ATPase domain of HSP90 chaperone/DNA topoisomerase II/histidine kinase"/>
    <property type="match status" value="1"/>
</dbReference>
<dbReference type="CDD" id="cd00130">
    <property type="entry name" value="PAS"/>
    <property type="match status" value="1"/>
</dbReference>
<evidence type="ECO:0000256" key="8">
    <source>
        <dbReference type="ARBA" id="ARBA00023012"/>
    </source>
</evidence>
<dbReference type="InterPro" id="IPR005467">
    <property type="entry name" value="His_kinase_dom"/>
</dbReference>
<organism evidence="13 14">
    <name type="scientific">Devosia algicola</name>
    <dbReference type="NCBI Taxonomy" id="3026418"/>
    <lineage>
        <taxon>Bacteria</taxon>
        <taxon>Pseudomonadati</taxon>
        <taxon>Pseudomonadota</taxon>
        <taxon>Alphaproteobacteria</taxon>
        <taxon>Hyphomicrobiales</taxon>
        <taxon>Devosiaceae</taxon>
        <taxon>Devosia</taxon>
    </lineage>
</organism>
<evidence type="ECO:0000259" key="12">
    <source>
        <dbReference type="PROSITE" id="PS50112"/>
    </source>
</evidence>
<feature type="domain" description="PAS" evidence="12">
    <location>
        <begin position="50"/>
        <end position="103"/>
    </location>
</feature>
<dbReference type="PROSITE" id="PS50110">
    <property type="entry name" value="RESPONSE_REGULATORY"/>
    <property type="match status" value="1"/>
</dbReference>
<keyword evidence="6" id="KW-0418">Kinase</keyword>
<feature type="domain" description="Histidine kinase" evidence="10">
    <location>
        <begin position="190"/>
        <end position="412"/>
    </location>
</feature>
<dbReference type="Pfam" id="PF00989">
    <property type="entry name" value="PAS"/>
    <property type="match status" value="1"/>
</dbReference>
<keyword evidence="7" id="KW-0067">ATP-binding</keyword>
<dbReference type="SMART" id="SM00387">
    <property type="entry name" value="HATPase_c"/>
    <property type="match status" value="1"/>
</dbReference>
<dbReference type="Proteomes" id="UP001220530">
    <property type="component" value="Chromosome"/>
</dbReference>
<evidence type="ECO:0000256" key="3">
    <source>
        <dbReference type="ARBA" id="ARBA00022553"/>
    </source>
</evidence>
<dbReference type="InterPro" id="IPR003594">
    <property type="entry name" value="HATPase_dom"/>
</dbReference>
<keyword evidence="5" id="KW-0547">Nucleotide-binding</keyword>
<dbReference type="InterPro" id="IPR013767">
    <property type="entry name" value="PAS_fold"/>
</dbReference>
<evidence type="ECO:0000256" key="4">
    <source>
        <dbReference type="ARBA" id="ARBA00022679"/>
    </source>
</evidence>
<dbReference type="InterPro" id="IPR000014">
    <property type="entry name" value="PAS"/>
</dbReference>